<evidence type="ECO:0000313" key="2">
    <source>
        <dbReference type="EMBL" id="KAK7490227.1"/>
    </source>
</evidence>
<comment type="caution">
    <text evidence="2">The sequence shown here is derived from an EMBL/GenBank/DDBJ whole genome shotgun (WGS) entry which is preliminary data.</text>
</comment>
<evidence type="ECO:0000256" key="1">
    <source>
        <dbReference type="SAM" id="MobiDB-lite"/>
    </source>
</evidence>
<dbReference type="EMBL" id="JACVVK020000129">
    <property type="protein sequence ID" value="KAK7490227.1"/>
    <property type="molecule type" value="Genomic_DNA"/>
</dbReference>
<proteinExistence type="predicted"/>
<evidence type="ECO:0000313" key="3">
    <source>
        <dbReference type="Proteomes" id="UP001519460"/>
    </source>
</evidence>
<organism evidence="2 3">
    <name type="scientific">Batillaria attramentaria</name>
    <dbReference type="NCBI Taxonomy" id="370345"/>
    <lineage>
        <taxon>Eukaryota</taxon>
        <taxon>Metazoa</taxon>
        <taxon>Spiralia</taxon>
        <taxon>Lophotrochozoa</taxon>
        <taxon>Mollusca</taxon>
        <taxon>Gastropoda</taxon>
        <taxon>Caenogastropoda</taxon>
        <taxon>Sorbeoconcha</taxon>
        <taxon>Cerithioidea</taxon>
        <taxon>Batillariidae</taxon>
        <taxon>Batillaria</taxon>
    </lineage>
</organism>
<accession>A0ABD0KTV6</accession>
<gene>
    <name evidence="2" type="ORF">BaRGS_00018572</name>
</gene>
<feature type="region of interest" description="Disordered" evidence="1">
    <location>
        <begin position="116"/>
        <end position="135"/>
    </location>
</feature>
<sequence>MVGQVLQPGLTREHGLSSPVGLDCVRKSSVGYHTTEGEDNFGLPLPVAKAKSVLEHRICGSWMNSLPWAYKDAKHPIIRRLTRGRDSVGQSAAAFQTATGGKYKLLLASLGDPGQGRLSKRAGDGGGVERERRTPTYRERERAILVQGKYRMRNHIGGVSSRSISAEKSSFYFITVSVHIQVFPCNRKFECECTSSEDPADCFPKTFPTAENPQIARSRLFFLRTPKFRGDYPMTSVWLAAHLVPKASKGGNTLEITFPGRNYFLSAEGFLRNQWHCWSKRWNL</sequence>
<feature type="compositionally biased region" description="Basic and acidic residues" evidence="1">
    <location>
        <begin position="121"/>
        <end position="135"/>
    </location>
</feature>
<keyword evidence="3" id="KW-1185">Reference proteome</keyword>
<reference evidence="2 3" key="1">
    <citation type="journal article" date="2023" name="Sci. Data">
        <title>Genome assembly of the Korean intertidal mud-creeper Batillaria attramentaria.</title>
        <authorList>
            <person name="Patra A.K."/>
            <person name="Ho P.T."/>
            <person name="Jun S."/>
            <person name="Lee S.J."/>
            <person name="Kim Y."/>
            <person name="Won Y.J."/>
        </authorList>
    </citation>
    <scope>NUCLEOTIDE SEQUENCE [LARGE SCALE GENOMIC DNA]</scope>
    <source>
        <strain evidence="2">Wonlab-2016</strain>
    </source>
</reference>
<name>A0ABD0KTV6_9CAEN</name>
<protein>
    <submittedName>
        <fullName evidence="2">Uncharacterized protein</fullName>
    </submittedName>
</protein>
<dbReference type="Proteomes" id="UP001519460">
    <property type="component" value="Unassembled WGS sequence"/>
</dbReference>
<dbReference type="AlphaFoldDB" id="A0ABD0KTV6"/>